<accession>A0A0G0W3J8</accession>
<reference evidence="1 2" key="1">
    <citation type="journal article" date="2015" name="Nature">
        <title>rRNA introns, odd ribosomes, and small enigmatic genomes across a large radiation of phyla.</title>
        <authorList>
            <person name="Brown C.T."/>
            <person name="Hug L.A."/>
            <person name="Thomas B.C."/>
            <person name="Sharon I."/>
            <person name="Castelle C.J."/>
            <person name="Singh A."/>
            <person name="Wilkins M.J."/>
            <person name="Williams K.H."/>
            <person name="Banfield J.F."/>
        </authorList>
    </citation>
    <scope>NUCLEOTIDE SEQUENCE [LARGE SCALE GENOMIC DNA]</scope>
</reference>
<evidence type="ECO:0000313" key="2">
    <source>
        <dbReference type="Proteomes" id="UP000034452"/>
    </source>
</evidence>
<organism evidence="1 2">
    <name type="scientific">Candidatus Nomurabacteria bacterium GW2011_GWB1_40_7</name>
    <dbReference type="NCBI Taxonomy" id="1618744"/>
    <lineage>
        <taxon>Bacteria</taxon>
        <taxon>Candidatus Nomuraibacteriota</taxon>
    </lineage>
</organism>
<evidence type="ECO:0000313" key="1">
    <source>
        <dbReference type="EMBL" id="KKR69862.1"/>
    </source>
</evidence>
<dbReference type="AlphaFoldDB" id="A0A0G0W3J8"/>
<dbReference type="Proteomes" id="UP000034452">
    <property type="component" value="Unassembled WGS sequence"/>
</dbReference>
<gene>
    <name evidence="1" type="ORF">UU13_C0020G0013</name>
</gene>
<protein>
    <submittedName>
        <fullName evidence="1">Uncharacterized protein</fullName>
    </submittedName>
</protein>
<dbReference type="EMBL" id="LBZL01000020">
    <property type="protein sequence ID" value="KKR69862.1"/>
    <property type="molecule type" value="Genomic_DNA"/>
</dbReference>
<feature type="non-terminal residue" evidence="1">
    <location>
        <position position="89"/>
    </location>
</feature>
<comment type="caution">
    <text evidence="1">The sequence shown here is derived from an EMBL/GenBank/DDBJ whole genome shotgun (WGS) entry which is preliminary data.</text>
</comment>
<proteinExistence type="predicted"/>
<name>A0A0G0W3J8_9BACT</name>
<sequence>MNETTQKINTLSLFVCDSIFVSEDVIVGILIVRIATRGYPSFNAKEIAELREVLRISIGSSADRITEENLSEFGATMLHATAIVLKAKY</sequence>